<evidence type="ECO:0000256" key="2">
    <source>
        <dbReference type="ARBA" id="ARBA00022490"/>
    </source>
</evidence>
<comment type="subcellular location">
    <subcellularLocation>
        <location evidence="1">Cytoplasm</location>
    </subcellularLocation>
</comment>
<dbReference type="Proteomes" id="UP001164746">
    <property type="component" value="Chromosome 17"/>
</dbReference>
<protein>
    <submittedName>
        <fullName evidence="6">CCD18-like protein</fullName>
    </submittedName>
</protein>
<reference evidence="6" key="1">
    <citation type="submission" date="2022-11" db="EMBL/GenBank/DDBJ databases">
        <title>Centuries of genome instability and evolution in soft-shell clam transmissible cancer (bioRxiv).</title>
        <authorList>
            <person name="Hart S.F.M."/>
            <person name="Yonemitsu M.A."/>
            <person name="Giersch R.M."/>
            <person name="Beal B.F."/>
            <person name="Arriagada G."/>
            <person name="Davis B.W."/>
            <person name="Ostrander E.A."/>
            <person name="Goff S.P."/>
            <person name="Metzger M.J."/>
        </authorList>
    </citation>
    <scope>NUCLEOTIDE SEQUENCE</scope>
    <source>
        <strain evidence="6">MELC-2E11</strain>
        <tissue evidence="6">Siphon/mantle</tissue>
    </source>
</reference>
<feature type="region of interest" description="Disordered" evidence="5">
    <location>
        <begin position="725"/>
        <end position="746"/>
    </location>
</feature>
<evidence type="ECO:0000313" key="6">
    <source>
        <dbReference type="EMBL" id="WAR30992.1"/>
    </source>
</evidence>
<evidence type="ECO:0000256" key="5">
    <source>
        <dbReference type="SAM" id="MobiDB-lite"/>
    </source>
</evidence>
<feature type="coiled-coil region" evidence="4">
    <location>
        <begin position="353"/>
        <end position="615"/>
    </location>
</feature>
<feature type="compositionally biased region" description="Basic and acidic residues" evidence="5">
    <location>
        <begin position="953"/>
        <end position="975"/>
    </location>
</feature>
<feature type="compositionally biased region" description="Polar residues" evidence="5">
    <location>
        <begin position="328"/>
        <end position="345"/>
    </location>
</feature>
<feature type="coiled-coil region" evidence="4">
    <location>
        <begin position="813"/>
        <end position="935"/>
    </location>
</feature>
<evidence type="ECO:0000256" key="1">
    <source>
        <dbReference type="ARBA" id="ARBA00004496"/>
    </source>
</evidence>
<gene>
    <name evidence="6" type="ORF">MAR_033534</name>
</gene>
<feature type="compositionally biased region" description="Low complexity" evidence="5">
    <location>
        <begin position="301"/>
        <end position="322"/>
    </location>
</feature>
<sequence length="1066" mass="124523">MAEIKSNAPLYPDHVSGNMSSSDTAPPHLLMRNVRDIRKRLMETEKTLNKISKAEAKVDNNDDIDDLISLTSQDSRRHLVDFRVRDEEDRESIKSDLATLPDSSYAGFERIRFLKEANKKVLIQNQKLMNEVEKTSIELQASRAKVRELSYELDEFRQSVPDLEDKILGLQAENESQEKALSLETQSDEAMQNFLEAQDTLRDYQRKTKDRLKKYEETEDSLRDSLTHANREREELLERLAYFQTRLEADSQLLQSLQFENRQLRSENDAQQDQLAKCQQEIEESRTMLTQLEQLAQQVQNSFSRPNSRNNSFSNNDSGNFSLRNPGDMTQASLQKSATAGAESNTATAKNILSDLRLKLAMKDSEIERLKASQQERQAANDQSELVENLRTDLNNMIERNQRKQSQELDAMVTRLEGERDRLLSQVKIREKTRQISEQDEQLQEKTSQCSHQASKIKQFEAEIAAREEEAQSLHRELREKQGGADVQREERERVQKIHQEQCKDYQKQIDILQERVENKSSQANEWEKQTDILRREISDKSHRLYESEQALARTQKQLESQARDGTSQIKQMEAALQLCKDEIKTYIGALEETKQLYEKEIEKRDEKIKHLNHKSKVLGHELEVKSQECEQYEKEGMETQVMMEHSLARIQDLEETQAHLQKHVSKLEHELLTGNSQWLSDQQSLETKLKQACEDLETRTLQVRELSATLKSLEDERNRLSSEVDLLDTQLQDEQGEHEEKSDRISRLERDNRDLRVQLEQKIELVTDFEDQLQQKTADMEQQLQLDLHEENCVRIANLEKQLDRAVYNIFNRSVQEELSERKHEVEELRALLDERQSELDGRVSLVGELEQTIQEQHQEMERRIQRLDTTVRKHEVEVQERTKQISDLDDRLQQTQSQLREVTLQHQQGEQLCNKQQMELHSKTAKLQELENSQECDTARLAEELGAAKARQTDAETKRSAEVHKLSDEQEDLERQYHSELSALREEIADYREANDILKAQLKDKTRQLGEMEQHYADQVNIAAQELDTINDEMETRKVQMESSNEQLILKVQFLQDGSQEGVK</sequence>
<feature type="coiled-coil region" evidence="4">
    <location>
        <begin position="976"/>
        <end position="1053"/>
    </location>
</feature>
<proteinExistence type="predicted"/>
<feature type="region of interest" description="Disordered" evidence="5">
    <location>
        <begin position="949"/>
        <end position="975"/>
    </location>
</feature>
<organism evidence="6 7">
    <name type="scientific">Mya arenaria</name>
    <name type="common">Soft-shell clam</name>
    <dbReference type="NCBI Taxonomy" id="6604"/>
    <lineage>
        <taxon>Eukaryota</taxon>
        <taxon>Metazoa</taxon>
        <taxon>Spiralia</taxon>
        <taxon>Lophotrochozoa</taxon>
        <taxon>Mollusca</taxon>
        <taxon>Bivalvia</taxon>
        <taxon>Autobranchia</taxon>
        <taxon>Heteroconchia</taxon>
        <taxon>Euheterodonta</taxon>
        <taxon>Imparidentia</taxon>
        <taxon>Neoheterodontei</taxon>
        <taxon>Myida</taxon>
        <taxon>Myoidea</taxon>
        <taxon>Myidae</taxon>
        <taxon>Mya</taxon>
    </lineage>
</organism>
<keyword evidence="2" id="KW-0963">Cytoplasm</keyword>
<keyword evidence="3 4" id="KW-0175">Coiled coil</keyword>
<evidence type="ECO:0000313" key="7">
    <source>
        <dbReference type="Proteomes" id="UP001164746"/>
    </source>
</evidence>
<accession>A0ABY7GAP2</accession>
<feature type="region of interest" description="Disordered" evidence="5">
    <location>
        <begin position="1"/>
        <end position="28"/>
    </location>
</feature>
<dbReference type="EMBL" id="CP111028">
    <property type="protein sequence ID" value="WAR30992.1"/>
    <property type="molecule type" value="Genomic_DNA"/>
</dbReference>
<evidence type="ECO:0000256" key="3">
    <source>
        <dbReference type="ARBA" id="ARBA00023054"/>
    </source>
</evidence>
<feature type="region of interest" description="Disordered" evidence="5">
    <location>
        <begin position="299"/>
        <end position="345"/>
    </location>
</feature>
<name>A0ABY7GAP2_MYAAR</name>
<evidence type="ECO:0000256" key="4">
    <source>
        <dbReference type="SAM" id="Coils"/>
    </source>
</evidence>
<keyword evidence="7" id="KW-1185">Reference proteome</keyword>
<dbReference type="PANTHER" id="PTHR18875">
    <property type="entry name" value="SARCOMA ANTIGEN NY-SAR-24/CYTOSKELETAL PROTEIN SOJO"/>
    <property type="match status" value="1"/>
</dbReference>
<dbReference type="PANTHER" id="PTHR18875:SF8">
    <property type="entry name" value="COILED-COIL DOMAIN-CONTAINING PROTEIN 18"/>
    <property type="match status" value="1"/>
</dbReference>